<dbReference type="PANTHER" id="PTHR31118">
    <property type="entry name" value="CYCLASE-LIKE PROTEIN 2"/>
    <property type="match status" value="1"/>
</dbReference>
<dbReference type="Pfam" id="PF04199">
    <property type="entry name" value="Cyclase"/>
    <property type="match status" value="1"/>
</dbReference>
<dbReference type="EMBL" id="JBHSKF010000012">
    <property type="protein sequence ID" value="MFC5289716.1"/>
    <property type="molecule type" value="Genomic_DNA"/>
</dbReference>
<dbReference type="SUPFAM" id="SSF102198">
    <property type="entry name" value="Putative cyclase"/>
    <property type="match status" value="1"/>
</dbReference>
<dbReference type="Gene3D" id="3.50.30.50">
    <property type="entry name" value="Putative cyclase"/>
    <property type="match status" value="1"/>
</dbReference>
<evidence type="ECO:0000313" key="1">
    <source>
        <dbReference type="EMBL" id="MFC5289716.1"/>
    </source>
</evidence>
<protein>
    <submittedName>
        <fullName evidence="1">Cyclase family protein</fullName>
        <ecNumber evidence="1">3.5.-.-</ecNumber>
    </submittedName>
</protein>
<gene>
    <name evidence="1" type="ORF">ACFPM7_21910</name>
</gene>
<evidence type="ECO:0000313" key="2">
    <source>
        <dbReference type="Proteomes" id="UP001596157"/>
    </source>
</evidence>
<proteinExistence type="predicted"/>
<dbReference type="Proteomes" id="UP001596157">
    <property type="component" value="Unassembled WGS sequence"/>
</dbReference>
<comment type="caution">
    <text evidence="1">The sequence shown here is derived from an EMBL/GenBank/DDBJ whole genome shotgun (WGS) entry which is preliminary data.</text>
</comment>
<sequence>MTVIDLSHPLEHGMATHPGLPGPVITDHLSRADSRGRYAPGTEFQIGAITMVANTGTYIDAPFHRFDGGTDLAGLDLDRLVDRPGLVVDARGRAVGAEAFDGLDVAGTAVLVRTGWDRHWRTPEYGSAEHPFLTGEAAALLAERGAAVVGIDSVNVDDLADPVRPAHTALLGAGVPVVEHLRGLDRLPSTGFRFHAAPVAVVGMGTFPVRAYAVTGHPNR</sequence>
<organism evidence="1 2">
    <name type="scientific">Actinokineospora guangxiensis</name>
    <dbReference type="NCBI Taxonomy" id="1490288"/>
    <lineage>
        <taxon>Bacteria</taxon>
        <taxon>Bacillati</taxon>
        <taxon>Actinomycetota</taxon>
        <taxon>Actinomycetes</taxon>
        <taxon>Pseudonocardiales</taxon>
        <taxon>Pseudonocardiaceae</taxon>
        <taxon>Actinokineospora</taxon>
    </lineage>
</organism>
<reference evidence="2" key="1">
    <citation type="journal article" date="2019" name="Int. J. Syst. Evol. Microbiol.">
        <title>The Global Catalogue of Microorganisms (GCM) 10K type strain sequencing project: providing services to taxonomists for standard genome sequencing and annotation.</title>
        <authorList>
            <consortium name="The Broad Institute Genomics Platform"/>
            <consortium name="The Broad Institute Genome Sequencing Center for Infectious Disease"/>
            <person name="Wu L."/>
            <person name="Ma J."/>
        </authorList>
    </citation>
    <scope>NUCLEOTIDE SEQUENCE [LARGE SCALE GENOMIC DNA]</scope>
    <source>
        <strain evidence="2">CCUG 59778</strain>
    </source>
</reference>
<dbReference type="InterPro" id="IPR037175">
    <property type="entry name" value="KFase_sf"/>
</dbReference>
<accession>A0ABW0EUZ1</accession>
<dbReference type="PANTHER" id="PTHR31118:SF32">
    <property type="entry name" value="KYNURENINE FORMAMIDASE"/>
    <property type="match status" value="1"/>
</dbReference>
<keyword evidence="1" id="KW-0378">Hydrolase</keyword>
<keyword evidence="2" id="KW-1185">Reference proteome</keyword>
<name>A0ABW0EUZ1_9PSEU</name>
<dbReference type="GO" id="GO:0016787">
    <property type="term" value="F:hydrolase activity"/>
    <property type="evidence" value="ECO:0007669"/>
    <property type="project" value="UniProtKB-KW"/>
</dbReference>
<dbReference type="InterPro" id="IPR007325">
    <property type="entry name" value="KFase/CYL"/>
</dbReference>
<dbReference type="RefSeq" id="WP_378249568.1">
    <property type="nucleotide sequence ID" value="NZ_JBHSKF010000012.1"/>
</dbReference>
<dbReference type="EC" id="3.5.-.-" evidence="1"/>